<keyword evidence="1" id="KW-0812">Transmembrane</keyword>
<accession>A0A840TPE2</accession>
<name>A0A840TPE2_9BACT</name>
<protein>
    <recommendedName>
        <fullName evidence="2">PH domain-containing protein</fullName>
    </recommendedName>
</protein>
<feature type="transmembrane region" description="Helical" evidence="1">
    <location>
        <begin position="90"/>
        <end position="110"/>
    </location>
</feature>
<reference evidence="3 4" key="1">
    <citation type="submission" date="2020-08" db="EMBL/GenBank/DDBJ databases">
        <title>Genomic Encyclopedia of Type Strains, Phase IV (KMG-IV): sequencing the most valuable type-strain genomes for metagenomic binning, comparative biology and taxonomic classification.</title>
        <authorList>
            <person name="Goeker M."/>
        </authorList>
    </citation>
    <scope>NUCLEOTIDE SEQUENCE [LARGE SCALE GENOMIC DNA]</scope>
    <source>
        <strain evidence="3 4">DSM 105074</strain>
    </source>
</reference>
<evidence type="ECO:0000256" key="1">
    <source>
        <dbReference type="SAM" id="Phobius"/>
    </source>
</evidence>
<feature type="transmembrane region" description="Helical" evidence="1">
    <location>
        <begin position="61"/>
        <end position="78"/>
    </location>
</feature>
<evidence type="ECO:0000313" key="4">
    <source>
        <dbReference type="Proteomes" id="UP000557307"/>
    </source>
</evidence>
<comment type="caution">
    <text evidence="3">The sequence shown here is derived from an EMBL/GenBank/DDBJ whole genome shotgun (WGS) entry which is preliminary data.</text>
</comment>
<feature type="domain" description="PH" evidence="2">
    <location>
        <begin position="58"/>
        <end position="185"/>
    </location>
</feature>
<feature type="transmembrane region" description="Helical" evidence="1">
    <location>
        <begin position="6"/>
        <end position="22"/>
    </location>
</feature>
<organism evidence="3 4">
    <name type="scientific">Rhabdobacter roseus</name>
    <dbReference type="NCBI Taxonomy" id="1655419"/>
    <lineage>
        <taxon>Bacteria</taxon>
        <taxon>Pseudomonadati</taxon>
        <taxon>Bacteroidota</taxon>
        <taxon>Cytophagia</taxon>
        <taxon>Cytophagales</taxon>
        <taxon>Cytophagaceae</taxon>
        <taxon>Rhabdobacter</taxon>
    </lineage>
</organism>
<evidence type="ECO:0000313" key="3">
    <source>
        <dbReference type="EMBL" id="MBB5284785.1"/>
    </source>
</evidence>
<dbReference type="Pfam" id="PF26566">
    <property type="entry name" value="PH_40"/>
    <property type="match status" value="1"/>
</dbReference>
<evidence type="ECO:0000259" key="2">
    <source>
        <dbReference type="Pfam" id="PF26566"/>
    </source>
</evidence>
<dbReference type="Proteomes" id="UP000557307">
    <property type="component" value="Unassembled WGS sequence"/>
</dbReference>
<keyword evidence="1" id="KW-0472">Membrane</keyword>
<proteinExistence type="predicted"/>
<keyword evidence="1" id="KW-1133">Transmembrane helix</keyword>
<keyword evidence="4" id="KW-1185">Reference proteome</keyword>
<gene>
    <name evidence="3" type="ORF">HNQ92_002933</name>
</gene>
<dbReference type="InterPro" id="IPR058916">
    <property type="entry name" value="PH_40"/>
</dbReference>
<sequence>MRTVDILLIFLVIFGLLGWYIWRMLRYTRDTVGENSPFVVKRTYQLTAQEYWNSWTMRINYMLYSVCVLALISPFWALPFRADGASNTGMLTIGYILYGIFWLLCFCLLLHNGILDLNYWHHSRDKTIIFDPQAGTVQFITPTQVLTLRDKAELKKIVAYSNDKPKNSYGYYRLYFAGGEELILTDRSPGLWVVLEYFQHAFTESHYQYFPFIR</sequence>
<dbReference type="AlphaFoldDB" id="A0A840TPE2"/>
<dbReference type="EMBL" id="JACHGF010000004">
    <property type="protein sequence ID" value="MBB5284785.1"/>
    <property type="molecule type" value="Genomic_DNA"/>
</dbReference>
<dbReference type="RefSeq" id="WP_184174745.1">
    <property type="nucleotide sequence ID" value="NZ_JACHGF010000004.1"/>
</dbReference>